<dbReference type="AlphaFoldDB" id="A0A2P2PBY3"/>
<accession>A0A2P2PBY3</accession>
<name>A0A2P2PBY3_RHIMU</name>
<proteinExistence type="predicted"/>
<sequence>MITYCLYLLQRISLIFPWSLVNLRNVIGFK</sequence>
<protein>
    <submittedName>
        <fullName evidence="1">Uncharacterized protein</fullName>
    </submittedName>
</protein>
<reference evidence="1" key="1">
    <citation type="submission" date="2018-02" db="EMBL/GenBank/DDBJ databases">
        <title>Rhizophora mucronata_Transcriptome.</title>
        <authorList>
            <person name="Meera S.P."/>
            <person name="Sreeshan A."/>
            <person name="Augustine A."/>
        </authorList>
    </citation>
    <scope>NUCLEOTIDE SEQUENCE</scope>
    <source>
        <tissue evidence="1">Leaf</tissue>
    </source>
</reference>
<organism evidence="1">
    <name type="scientific">Rhizophora mucronata</name>
    <name type="common">Asiatic mangrove</name>
    <dbReference type="NCBI Taxonomy" id="61149"/>
    <lineage>
        <taxon>Eukaryota</taxon>
        <taxon>Viridiplantae</taxon>
        <taxon>Streptophyta</taxon>
        <taxon>Embryophyta</taxon>
        <taxon>Tracheophyta</taxon>
        <taxon>Spermatophyta</taxon>
        <taxon>Magnoliopsida</taxon>
        <taxon>eudicotyledons</taxon>
        <taxon>Gunneridae</taxon>
        <taxon>Pentapetalae</taxon>
        <taxon>rosids</taxon>
        <taxon>fabids</taxon>
        <taxon>Malpighiales</taxon>
        <taxon>Rhizophoraceae</taxon>
        <taxon>Rhizophora</taxon>
    </lineage>
</organism>
<dbReference type="EMBL" id="GGEC01071743">
    <property type="protein sequence ID" value="MBX52227.1"/>
    <property type="molecule type" value="Transcribed_RNA"/>
</dbReference>
<evidence type="ECO:0000313" key="1">
    <source>
        <dbReference type="EMBL" id="MBX52227.1"/>
    </source>
</evidence>